<accession>A0A8D2IS16</accession>
<keyword evidence="2 5" id="KW-0812">Transmembrane</keyword>
<keyword evidence="3 5" id="KW-1133">Transmembrane helix</keyword>
<reference evidence="6" key="1">
    <citation type="submission" date="2025-08" db="UniProtKB">
        <authorList>
            <consortium name="Ensembl"/>
        </authorList>
    </citation>
    <scope>IDENTIFICATION</scope>
</reference>
<protein>
    <submittedName>
        <fullName evidence="6">Solute carrier family 49 member 3</fullName>
    </submittedName>
</protein>
<feature type="transmembrane region" description="Helical" evidence="5">
    <location>
        <begin position="234"/>
        <end position="258"/>
    </location>
</feature>
<dbReference type="Gene3D" id="1.20.1250.20">
    <property type="entry name" value="MFS general substrate transporter like domains"/>
    <property type="match status" value="1"/>
</dbReference>
<dbReference type="SUPFAM" id="SSF103473">
    <property type="entry name" value="MFS general substrate transporter"/>
    <property type="match status" value="1"/>
</dbReference>
<feature type="transmembrane region" description="Helical" evidence="5">
    <location>
        <begin position="145"/>
        <end position="167"/>
    </location>
</feature>
<sequence>FAPVADQTAKRFHTTMDMVNWLSIVYLVISVPVGFLAVWILDTVGLKCAVLLCAWLNMTGSIIRIFSVLDFLSLGSLNFAYLLLGQCLCAMAQPLIIFSPTKLAALWFPDHQRATANMIGSMSNPLGLLIANLLSPAIVQEDKDIPLLLGVYAGPAAFACVLATFGVHQKVPPTPPSASAFQSDSLSFSGGLKMLLRNKAYLILAASLGSGIALVTCYSALLEQILCVNGYSDSFAGMCGAFFTVFGLIGAFFLGLYVDRTKKFTEVTKICFCLTALASTAFAVMSHYRNQTYAVATFSALFGLFGFALYPVAMELAVECSYPVGEGTSSGLIFKGFLFSVLLGSGLILPPSFPVQGFPHVEIKVHGQGCKASTYSSDASLRKQTKSTFERARDVSSSWDAEFSMDRARLPRLQSRGQFSCLKCTIEAGVKINFPRSFSSEAPAVGVRASTQPCTVFPWVLQGESLLFKSSHRSPERVSLPFLPSKLIPEVHWLPSFQLSSLTS</sequence>
<evidence type="ECO:0000256" key="3">
    <source>
        <dbReference type="ARBA" id="ARBA00022989"/>
    </source>
</evidence>
<dbReference type="Pfam" id="PF07690">
    <property type="entry name" value="MFS_1"/>
    <property type="match status" value="1"/>
</dbReference>
<keyword evidence="7" id="KW-1185">Reference proteome</keyword>
<dbReference type="PANTHER" id="PTHR10924:SF6">
    <property type="entry name" value="SOLUTE CARRIER FAMILY 49 MEMBER A3"/>
    <property type="match status" value="1"/>
</dbReference>
<dbReference type="GO" id="GO:0022857">
    <property type="term" value="F:transmembrane transporter activity"/>
    <property type="evidence" value="ECO:0007669"/>
    <property type="project" value="InterPro"/>
</dbReference>
<evidence type="ECO:0000256" key="5">
    <source>
        <dbReference type="SAM" id="Phobius"/>
    </source>
</evidence>
<dbReference type="InterPro" id="IPR011701">
    <property type="entry name" value="MFS"/>
</dbReference>
<feature type="transmembrane region" description="Helical" evidence="5">
    <location>
        <begin position="332"/>
        <end position="353"/>
    </location>
</feature>
<dbReference type="Proteomes" id="UP000694545">
    <property type="component" value="Unplaced"/>
</dbReference>
<dbReference type="InterPro" id="IPR049680">
    <property type="entry name" value="FLVCR1-2_SLC49-like"/>
</dbReference>
<dbReference type="Ensembl" id="ENSVKKT00000001562.1">
    <property type="protein sequence ID" value="ENSVKKP00000001510.1"/>
    <property type="gene ID" value="ENSVKKG00000001245.1"/>
</dbReference>
<evidence type="ECO:0000256" key="1">
    <source>
        <dbReference type="ARBA" id="ARBA00004141"/>
    </source>
</evidence>
<evidence type="ECO:0000313" key="7">
    <source>
        <dbReference type="Proteomes" id="UP000694545"/>
    </source>
</evidence>
<evidence type="ECO:0000256" key="4">
    <source>
        <dbReference type="ARBA" id="ARBA00023136"/>
    </source>
</evidence>
<dbReference type="CDD" id="cd17399">
    <property type="entry name" value="MFS_MFSD7"/>
    <property type="match status" value="1"/>
</dbReference>
<dbReference type="AlphaFoldDB" id="A0A8D2IS16"/>
<dbReference type="InterPro" id="IPR036259">
    <property type="entry name" value="MFS_trans_sf"/>
</dbReference>
<organism evidence="6 7">
    <name type="scientific">Varanus komodoensis</name>
    <name type="common">Komodo dragon</name>
    <dbReference type="NCBI Taxonomy" id="61221"/>
    <lineage>
        <taxon>Eukaryota</taxon>
        <taxon>Metazoa</taxon>
        <taxon>Chordata</taxon>
        <taxon>Craniata</taxon>
        <taxon>Vertebrata</taxon>
        <taxon>Euteleostomi</taxon>
        <taxon>Lepidosauria</taxon>
        <taxon>Squamata</taxon>
        <taxon>Bifurcata</taxon>
        <taxon>Unidentata</taxon>
        <taxon>Episquamata</taxon>
        <taxon>Toxicofera</taxon>
        <taxon>Anguimorpha</taxon>
        <taxon>Paleoanguimorpha</taxon>
        <taxon>Varanoidea</taxon>
        <taxon>Varanidae</taxon>
        <taxon>Varanus</taxon>
    </lineage>
</organism>
<name>A0A8D2IS16_VARKO</name>
<feature type="transmembrane region" description="Helical" evidence="5">
    <location>
        <begin position="79"/>
        <end position="98"/>
    </location>
</feature>
<dbReference type="GO" id="GO:0016020">
    <property type="term" value="C:membrane"/>
    <property type="evidence" value="ECO:0007669"/>
    <property type="project" value="UniProtKB-SubCell"/>
</dbReference>
<comment type="subcellular location">
    <subcellularLocation>
        <location evidence="1">Membrane</location>
        <topology evidence="1">Multi-pass membrane protein</topology>
    </subcellularLocation>
</comment>
<feature type="transmembrane region" description="Helical" evidence="5">
    <location>
        <begin position="270"/>
        <end position="288"/>
    </location>
</feature>
<proteinExistence type="predicted"/>
<dbReference type="PANTHER" id="PTHR10924">
    <property type="entry name" value="MAJOR FACILITATOR SUPERFAMILY PROTEIN-RELATED"/>
    <property type="match status" value="1"/>
</dbReference>
<evidence type="ECO:0000313" key="6">
    <source>
        <dbReference type="Ensembl" id="ENSVKKP00000001510.1"/>
    </source>
</evidence>
<feature type="transmembrane region" description="Helical" evidence="5">
    <location>
        <begin position="48"/>
        <end position="67"/>
    </location>
</feature>
<keyword evidence="4 5" id="KW-0472">Membrane</keyword>
<feature type="transmembrane region" description="Helical" evidence="5">
    <location>
        <begin position="201"/>
        <end position="222"/>
    </location>
</feature>
<reference evidence="6" key="2">
    <citation type="submission" date="2025-09" db="UniProtKB">
        <authorList>
            <consortium name="Ensembl"/>
        </authorList>
    </citation>
    <scope>IDENTIFICATION</scope>
</reference>
<evidence type="ECO:0000256" key="2">
    <source>
        <dbReference type="ARBA" id="ARBA00022692"/>
    </source>
</evidence>
<dbReference type="OMA" id="KLAAYWF"/>
<feature type="transmembrane region" description="Helical" evidence="5">
    <location>
        <begin position="294"/>
        <end position="312"/>
    </location>
</feature>
<feature type="transmembrane region" description="Helical" evidence="5">
    <location>
        <begin position="20"/>
        <end position="41"/>
    </location>
</feature>